<dbReference type="Proteomes" id="UP000673375">
    <property type="component" value="Unassembled WGS sequence"/>
</dbReference>
<dbReference type="EMBL" id="JAEDXU010000003">
    <property type="protein sequence ID" value="MBP1046144.1"/>
    <property type="molecule type" value="Genomic_DNA"/>
</dbReference>
<organism evidence="1 2">
    <name type="scientific">Enterococcus larvae</name>
    <dbReference type="NCBI Taxonomy" id="2794352"/>
    <lineage>
        <taxon>Bacteria</taxon>
        <taxon>Bacillati</taxon>
        <taxon>Bacillota</taxon>
        <taxon>Bacilli</taxon>
        <taxon>Lactobacillales</taxon>
        <taxon>Enterococcaceae</taxon>
        <taxon>Enterococcus</taxon>
    </lineage>
</organism>
<proteinExistence type="predicted"/>
<dbReference type="RefSeq" id="WP_209556964.1">
    <property type="nucleotide sequence ID" value="NZ_JAEDXU010000003.1"/>
</dbReference>
<reference evidence="1 2" key="1">
    <citation type="submission" date="2020-12" db="EMBL/GenBank/DDBJ databases">
        <title>Vagococcus allomyrinae sp. nov. and Enterococcus lavae sp. nov., isolated from the larvae of Allomyrina dichotoma.</title>
        <authorList>
            <person name="Lee S.D."/>
        </authorList>
    </citation>
    <scope>NUCLEOTIDE SEQUENCE [LARGE SCALE GENOMIC DNA]</scope>
    <source>
        <strain evidence="1 2">BWM-S5</strain>
    </source>
</reference>
<evidence type="ECO:0000313" key="2">
    <source>
        <dbReference type="Proteomes" id="UP000673375"/>
    </source>
</evidence>
<sequence>MTKIDLIRTKSSADFYEVDLLIDEKPLAEQFYSLTNKEELLLLALAWDKKLTSPQETQYIQELLKQKKSGNIPLLICPDDLDFDCTVVVVKISYKSDSVVWHKIGYVKKENFSFDKKKTSGYMDYSTWVENDVEKYSEDYFFKKSKDINWEALWSLEWTEEERRRIWHYDHPYFNDDQNIEWLVELNWTFDLPVYDDILTKLIKLVESDPL</sequence>
<accession>A0ABS4CI59</accession>
<name>A0ABS4CI59_9ENTE</name>
<keyword evidence="2" id="KW-1185">Reference proteome</keyword>
<comment type="caution">
    <text evidence="1">The sequence shown here is derived from an EMBL/GenBank/DDBJ whole genome shotgun (WGS) entry which is preliminary data.</text>
</comment>
<protein>
    <submittedName>
        <fullName evidence="1">Uncharacterized protein</fullName>
    </submittedName>
</protein>
<gene>
    <name evidence="1" type="ORF">I6N96_07600</name>
</gene>
<evidence type="ECO:0000313" key="1">
    <source>
        <dbReference type="EMBL" id="MBP1046144.1"/>
    </source>
</evidence>